<evidence type="ECO:0000256" key="11">
    <source>
        <dbReference type="SAM" id="Phobius"/>
    </source>
</evidence>
<comment type="subcellular location">
    <subcellularLocation>
        <location evidence="1">Cell membrane</location>
        <topology evidence="1">Multi-pass membrane protein</topology>
    </subcellularLocation>
</comment>
<evidence type="ECO:0000256" key="8">
    <source>
        <dbReference type="ARBA" id="ARBA00023170"/>
    </source>
</evidence>
<feature type="transmembrane region" description="Helical" evidence="11">
    <location>
        <begin position="150"/>
        <end position="172"/>
    </location>
</feature>
<feature type="transmembrane region" description="Helical" evidence="11">
    <location>
        <begin position="797"/>
        <end position="816"/>
    </location>
</feature>
<keyword evidence="3 10" id="KW-0812">Transmembrane</keyword>
<organism evidence="13 14">
    <name type="scientific">Porites evermanni</name>
    <dbReference type="NCBI Taxonomy" id="104178"/>
    <lineage>
        <taxon>Eukaryota</taxon>
        <taxon>Metazoa</taxon>
        <taxon>Cnidaria</taxon>
        <taxon>Anthozoa</taxon>
        <taxon>Hexacorallia</taxon>
        <taxon>Scleractinia</taxon>
        <taxon>Fungiina</taxon>
        <taxon>Poritidae</taxon>
        <taxon>Porites</taxon>
    </lineage>
</organism>
<evidence type="ECO:0000256" key="3">
    <source>
        <dbReference type="ARBA" id="ARBA00022692"/>
    </source>
</evidence>
<keyword evidence="9 10" id="KW-0807">Transducer</keyword>
<dbReference type="PANTHER" id="PTHR24248">
    <property type="entry name" value="ADRENERGIC RECEPTOR-RELATED G-PROTEIN COUPLED RECEPTOR"/>
    <property type="match status" value="1"/>
</dbReference>
<feature type="transmembrane region" description="Helical" evidence="11">
    <location>
        <begin position="881"/>
        <end position="903"/>
    </location>
</feature>
<keyword evidence="7" id="KW-1015">Disulfide bond</keyword>
<feature type="transmembrane region" description="Helical" evidence="11">
    <location>
        <begin position="268"/>
        <end position="292"/>
    </location>
</feature>
<dbReference type="SUPFAM" id="SSF81321">
    <property type="entry name" value="Family A G protein-coupled receptor-like"/>
    <property type="match status" value="3"/>
</dbReference>
<feature type="transmembrane region" description="Helical" evidence="11">
    <location>
        <begin position="988"/>
        <end position="1011"/>
    </location>
</feature>
<evidence type="ECO:0000259" key="12">
    <source>
        <dbReference type="PROSITE" id="PS50262"/>
    </source>
</evidence>
<dbReference type="Proteomes" id="UP001159427">
    <property type="component" value="Unassembled WGS sequence"/>
</dbReference>
<evidence type="ECO:0000313" key="13">
    <source>
        <dbReference type="EMBL" id="CAH3025370.1"/>
    </source>
</evidence>
<dbReference type="InterPro" id="IPR000276">
    <property type="entry name" value="GPCR_Rhodpsn"/>
</dbReference>
<feature type="transmembrane region" description="Helical" evidence="11">
    <location>
        <begin position="66"/>
        <end position="85"/>
    </location>
</feature>
<feature type="transmembrane region" description="Helical" evidence="11">
    <location>
        <begin position="923"/>
        <end position="949"/>
    </location>
</feature>
<feature type="transmembrane region" description="Helical" evidence="11">
    <location>
        <begin position="836"/>
        <end position="861"/>
    </location>
</feature>
<keyword evidence="4 11" id="KW-1133">Transmembrane helix</keyword>
<dbReference type="PANTHER" id="PTHR24248:SF199">
    <property type="entry name" value="IP13425P-RELATED"/>
    <property type="match status" value="1"/>
</dbReference>
<feature type="transmembrane region" description="Helical" evidence="11">
    <location>
        <begin position="27"/>
        <end position="54"/>
    </location>
</feature>
<proteinExistence type="inferred from homology"/>
<feature type="transmembrane region" description="Helical" evidence="11">
    <location>
        <begin position="634"/>
        <end position="659"/>
    </location>
</feature>
<dbReference type="InterPro" id="IPR017452">
    <property type="entry name" value="GPCR_Rhodpsn_7TM"/>
</dbReference>
<feature type="transmembrane region" description="Helical" evidence="11">
    <location>
        <begin position="411"/>
        <end position="434"/>
    </location>
</feature>
<dbReference type="CDD" id="cd14967">
    <property type="entry name" value="7tmA_amine_R-like"/>
    <property type="match status" value="3"/>
</dbReference>
<gene>
    <name evidence="13" type="ORF">PEVE_00025848</name>
</gene>
<feature type="transmembrane region" description="Helical" evidence="11">
    <location>
        <begin position="192"/>
        <end position="213"/>
    </location>
</feature>
<feature type="transmembrane region" description="Helical" evidence="11">
    <location>
        <begin position="105"/>
        <end position="129"/>
    </location>
</feature>
<keyword evidence="6 11" id="KW-0472">Membrane</keyword>
<dbReference type="Gene3D" id="1.20.1070.10">
    <property type="entry name" value="Rhodopsin 7-helix transmembrane proteins"/>
    <property type="match status" value="3"/>
</dbReference>
<dbReference type="PROSITE" id="PS00237">
    <property type="entry name" value="G_PROTEIN_RECEP_F1_1"/>
    <property type="match status" value="3"/>
</dbReference>
<feature type="domain" description="G-protein coupled receptors family 1 profile" evidence="12">
    <location>
        <begin position="424"/>
        <end position="692"/>
    </location>
</feature>
<dbReference type="PRINTS" id="PR00237">
    <property type="entry name" value="GPCRRHODOPSN"/>
</dbReference>
<feature type="transmembrane region" description="Helical" evidence="11">
    <location>
        <begin position="570"/>
        <end position="592"/>
    </location>
</feature>
<keyword evidence="2" id="KW-1003">Cell membrane</keyword>
<keyword evidence="8 10" id="KW-0675">Receptor</keyword>
<evidence type="ECO:0000256" key="2">
    <source>
        <dbReference type="ARBA" id="ARBA00022475"/>
    </source>
</evidence>
<feature type="transmembrane region" description="Helical" evidence="11">
    <location>
        <begin position="529"/>
        <end position="550"/>
    </location>
</feature>
<keyword evidence="5 10" id="KW-0297">G-protein coupled receptor</keyword>
<feature type="domain" description="G-protein coupled receptors family 1 profile" evidence="12">
    <location>
        <begin position="776"/>
        <end position="1042"/>
    </location>
</feature>
<feature type="transmembrane region" description="Helical" evidence="11">
    <location>
        <begin position="760"/>
        <end position="785"/>
    </location>
</feature>
<dbReference type="PROSITE" id="PS50262">
    <property type="entry name" value="G_PROTEIN_RECEP_F1_2"/>
    <property type="match status" value="3"/>
</dbReference>
<evidence type="ECO:0000313" key="14">
    <source>
        <dbReference type="Proteomes" id="UP001159427"/>
    </source>
</evidence>
<accession>A0ABN8M6X7</accession>
<name>A0ABN8M6X7_9CNID</name>
<reference evidence="13 14" key="1">
    <citation type="submission" date="2022-05" db="EMBL/GenBank/DDBJ databases">
        <authorList>
            <consortium name="Genoscope - CEA"/>
            <person name="William W."/>
        </authorList>
    </citation>
    <scope>NUCLEOTIDE SEQUENCE [LARGE SCALE GENOMIC DNA]</scope>
</reference>
<feature type="transmembrane region" description="Helical" evidence="11">
    <location>
        <begin position="1023"/>
        <end position="1044"/>
    </location>
</feature>
<dbReference type="Pfam" id="PF00001">
    <property type="entry name" value="7tm_1"/>
    <property type="match status" value="3"/>
</dbReference>
<sequence>MNGSNSSVVTYETNFNTHSSTAPSRTFLLVTACILIIIIIAAIIGNLLVCVAILANKQLRSSPTMLFIFSLAISDLLTASLSMPFDVDQQLVGHKWTHSEGLCVAWTTTYLVTVPSSIWNLLVVSVDRYKSLKDPLNRYRQCPFMTRTRAFVVIVFVWVYSVLFALIPVMGWKFRSYSVEENICYFNITEQYSILSSVVNFIFPLLVMCFLYFKIFMIARNIQHSKFEGCTSELMSADGNLESALKRSKRQKRYKKRFKRNMKAAKNILTIVCAFFFCWMPHTLLSLAVIFHGEEQPRKIPPELPFMFLLLGYLNCALNPPLYTKCSSHFSKICDLGGTEKRVWVPCRLSLERLKDKTAASFFQAYYNEPLYRNFGGGKFLEVYASSDRLGMNLSETTEPSSRQGFKYFSVSIYALIIAAAFIGNLLVCAAFFWNPILRRSPTNHFIFSLAISDLLTACLTVPFDLEQVLTNRFWPHGEALCVLWTTSYLINVPSSIWNLLAVSVDRYKGLQDPLNRFRQTPFMTRKRAGLVILTLWIYSALFALIPVMGWKLIPRSVENNVCQFNITQAYSLLSSFINFVLPTLIMCALYWRIYKIASSVTRNNALNQADSFPMTSEYAEKRLKKRIKTTKNIVVVVCAFLLCWMPHTVISIVSAFLFNSCPECLSAIPTEIFTLLLMLGYASSAMNPYLYALRNKQFKNTLSFLVPALRNKFAQRPRTSSHFDKSSCGNPARTSFDGSNDTQSFEDKGILFFSPAFNVFIITALVIVIVVAILGNILVCIAMCWNPNLRKATTSLFLLSLAVSDLLTASLVIPFDVNIILKNGLWFHGEDACKIWTTAYLLTVPTSNLTLMFLSIDRYLTLRRPHSQFRADQTMTRKTIFVYMVLLWIYLLVWALLPLTGWELWRLFPLSVNNEVCFFNISTLYSILVSALHFILPALVMCFIYVMIYRLIWKHTRTIHPMDAPVPTQSPQARLTLQRNIRAAKRIAVIVSVFLLCWVPYSVLSITSQFCFDCFVKIPQEVLYFTLMMGYSNSALNPILYSFNNRNFIDSYKRLYQGVRKTLTRRLGGMK</sequence>
<evidence type="ECO:0000256" key="10">
    <source>
        <dbReference type="RuleBase" id="RU000688"/>
    </source>
</evidence>
<evidence type="ECO:0000256" key="6">
    <source>
        <dbReference type="ARBA" id="ARBA00023136"/>
    </source>
</evidence>
<dbReference type="EMBL" id="CALNXI010000349">
    <property type="protein sequence ID" value="CAH3025370.1"/>
    <property type="molecule type" value="Genomic_DNA"/>
</dbReference>
<evidence type="ECO:0000256" key="1">
    <source>
        <dbReference type="ARBA" id="ARBA00004651"/>
    </source>
</evidence>
<feature type="domain" description="G-protein coupled receptors family 1 profile" evidence="12">
    <location>
        <begin position="45"/>
        <end position="323"/>
    </location>
</feature>
<evidence type="ECO:0000256" key="4">
    <source>
        <dbReference type="ARBA" id="ARBA00022989"/>
    </source>
</evidence>
<feature type="transmembrane region" description="Helical" evidence="11">
    <location>
        <begin position="304"/>
        <end position="323"/>
    </location>
</feature>
<evidence type="ECO:0000256" key="5">
    <source>
        <dbReference type="ARBA" id="ARBA00023040"/>
    </source>
</evidence>
<keyword evidence="14" id="KW-1185">Reference proteome</keyword>
<comment type="caution">
    <text evidence="13">The sequence shown here is derived from an EMBL/GenBank/DDBJ whole genome shotgun (WGS) entry which is preliminary data.</text>
</comment>
<evidence type="ECO:0000256" key="9">
    <source>
        <dbReference type="ARBA" id="ARBA00023224"/>
    </source>
</evidence>
<comment type="similarity">
    <text evidence="10">Belongs to the G-protein coupled receptor 1 family.</text>
</comment>
<protein>
    <recommendedName>
        <fullName evidence="12">G-protein coupled receptors family 1 profile domain-containing protein</fullName>
    </recommendedName>
</protein>
<evidence type="ECO:0000256" key="7">
    <source>
        <dbReference type="ARBA" id="ARBA00023157"/>
    </source>
</evidence>